<evidence type="ECO:0000256" key="1">
    <source>
        <dbReference type="SAM" id="Phobius"/>
    </source>
</evidence>
<keyword evidence="3" id="KW-1185">Reference proteome</keyword>
<feature type="transmembrane region" description="Helical" evidence="1">
    <location>
        <begin position="88"/>
        <end position="109"/>
    </location>
</feature>
<feature type="transmembrane region" description="Helical" evidence="1">
    <location>
        <begin position="44"/>
        <end position="67"/>
    </location>
</feature>
<protein>
    <submittedName>
        <fullName evidence="2">Uncharacterized protein</fullName>
    </submittedName>
</protein>
<dbReference type="AlphaFoldDB" id="A0A9P6JE49"/>
<accession>A0A9P6JE49</accession>
<dbReference type="OrthoDB" id="2371584at2759"/>
<keyword evidence="1" id="KW-0812">Transmembrane</keyword>
<organism evidence="2 3">
    <name type="scientific">Mortierella alpina</name>
    <name type="common">Oleaginous fungus</name>
    <name type="synonym">Mortierella renispora</name>
    <dbReference type="NCBI Taxonomy" id="64518"/>
    <lineage>
        <taxon>Eukaryota</taxon>
        <taxon>Fungi</taxon>
        <taxon>Fungi incertae sedis</taxon>
        <taxon>Mucoromycota</taxon>
        <taxon>Mortierellomycotina</taxon>
        <taxon>Mortierellomycetes</taxon>
        <taxon>Mortierellales</taxon>
        <taxon>Mortierellaceae</taxon>
        <taxon>Mortierella</taxon>
    </lineage>
</organism>
<keyword evidence="1" id="KW-1133">Transmembrane helix</keyword>
<name>A0A9P6JE49_MORAP</name>
<evidence type="ECO:0000313" key="3">
    <source>
        <dbReference type="Proteomes" id="UP000738359"/>
    </source>
</evidence>
<reference evidence="2" key="1">
    <citation type="journal article" date="2020" name="Fungal Divers.">
        <title>Resolving the Mortierellaceae phylogeny through synthesis of multi-gene phylogenetics and phylogenomics.</title>
        <authorList>
            <person name="Vandepol N."/>
            <person name="Liber J."/>
            <person name="Desiro A."/>
            <person name="Na H."/>
            <person name="Kennedy M."/>
            <person name="Barry K."/>
            <person name="Grigoriev I.V."/>
            <person name="Miller A.N."/>
            <person name="O'Donnell K."/>
            <person name="Stajich J.E."/>
            <person name="Bonito G."/>
        </authorList>
    </citation>
    <scope>NUCLEOTIDE SEQUENCE</scope>
    <source>
        <strain evidence="2">CK1249</strain>
    </source>
</reference>
<proteinExistence type="predicted"/>
<comment type="caution">
    <text evidence="2">The sequence shown here is derived from an EMBL/GenBank/DDBJ whole genome shotgun (WGS) entry which is preliminary data.</text>
</comment>
<feature type="transmembrane region" description="Helical" evidence="1">
    <location>
        <begin position="165"/>
        <end position="183"/>
    </location>
</feature>
<keyword evidence="1" id="KW-0472">Membrane</keyword>
<evidence type="ECO:0000313" key="2">
    <source>
        <dbReference type="EMBL" id="KAF9968286.1"/>
    </source>
</evidence>
<gene>
    <name evidence="2" type="ORF">BGZ70_005283</name>
</gene>
<dbReference type="Proteomes" id="UP000738359">
    <property type="component" value="Unassembled WGS sequence"/>
</dbReference>
<dbReference type="EMBL" id="JAAAHY010000028">
    <property type="protein sequence ID" value="KAF9968286.1"/>
    <property type="molecule type" value="Genomic_DNA"/>
</dbReference>
<sequence length="231" mass="25707">MSLSTAVTTLRWILVACCLANFGTDCYFVKVYNDFDVVTFRWNFPVQMGLSGLLLVLYIVSAITICIQRRRSHQSVKSAGTGSLIATVIRGLFVVGAAGGLLSVTVGRFNQGARSMYILPFGRDTPQGRALNKDYTQYDEKNLFNCPNLWDNGLQLLCSFDRTTIVLSTIIGVLAIIEAALTFRYDTRRSSESDFDHSQHVDLEQYGQQHGHGIKPVQYDAVPLNANDNRP</sequence>